<dbReference type="EMBL" id="FR824251">
    <property type="protein sequence ID" value="CCA23771.1"/>
    <property type="molecule type" value="Genomic_DNA"/>
</dbReference>
<reference evidence="1" key="1">
    <citation type="journal article" date="2011" name="PLoS Biol.">
        <title>Gene gain and loss during evolution of obligate parasitism in the white rust pathogen of Arabidopsis thaliana.</title>
        <authorList>
            <person name="Kemen E."/>
            <person name="Gardiner A."/>
            <person name="Schultz-Larsen T."/>
            <person name="Kemen A.C."/>
            <person name="Balmuth A.L."/>
            <person name="Robert-Seilaniantz A."/>
            <person name="Bailey K."/>
            <person name="Holub E."/>
            <person name="Studholme D.J."/>
            <person name="Maclean D."/>
            <person name="Jones J.D."/>
        </authorList>
    </citation>
    <scope>NUCLEOTIDE SEQUENCE</scope>
</reference>
<organism evidence="1">
    <name type="scientific">Albugo laibachii Nc14</name>
    <dbReference type="NCBI Taxonomy" id="890382"/>
    <lineage>
        <taxon>Eukaryota</taxon>
        <taxon>Sar</taxon>
        <taxon>Stramenopiles</taxon>
        <taxon>Oomycota</taxon>
        <taxon>Peronosporomycetes</taxon>
        <taxon>Albuginales</taxon>
        <taxon>Albuginaceae</taxon>
        <taxon>Albugo</taxon>
    </lineage>
</organism>
<reference evidence="1" key="2">
    <citation type="submission" date="2011-02" db="EMBL/GenBank/DDBJ databases">
        <authorList>
            <person name="MacLean D."/>
        </authorList>
    </citation>
    <scope>NUCLEOTIDE SEQUENCE</scope>
</reference>
<name>F0WR11_9STRA</name>
<sequence>MRTIYSIQSVHLSTFTTPPHVASCRQDTFWSAQTLLFNRILLMRVYRTHSCRPSNPLFEMERAMFETTCRVQ</sequence>
<proteinExistence type="predicted"/>
<protein>
    <submittedName>
        <fullName evidence="1">AlNc14C206G8819 protein</fullName>
    </submittedName>
</protein>
<gene>
    <name evidence="1" type="primary">AlNc14C206G8819</name>
    <name evidence="1" type="ORF">ALNC14_099150</name>
</gene>
<evidence type="ECO:0000313" key="1">
    <source>
        <dbReference type="EMBL" id="CCA23771.1"/>
    </source>
</evidence>
<dbReference type="AlphaFoldDB" id="F0WR11"/>
<dbReference type="HOGENOM" id="CLU_2727504_0_0_1"/>
<accession>F0WR11</accession>